<gene>
    <name evidence="2" type="ORF">JNB61_09525</name>
</gene>
<organism evidence="2 3">
    <name type="scientific">Microbacterium ureisolvens</name>
    <dbReference type="NCBI Taxonomy" id="2781186"/>
    <lineage>
        <taxon>Bacteria</taxon>
        <taxon>Bacillati</taxon>
        <taxon>Actinomycetota</taxon>
        <taxon>Actinomycetes</taxon>
        <taxon>Micrococcales</taxon>
        <taxon>Microbacteriaceae</taxon>
        <taxon>Microbacterium</taxon>
    </lineage>
</organism>
<evidence type="ECO:0000313" key="2">
    <source>
        <dbReference type="EMBL" id="MBW9110010.1"/>
    </source>
</evidence>
<reference evidence="2 3" key="1">
    <citation type="journal article" date="2021" name="MBio">
        <title>Poor Competitiveness of Bradyrhizobium in Pigeon Pea Root Colonization in Indian Soils.</title>
        <authorList>
            <person name="Chalasani D."/>
            <person name="Basu A."/>
            <person name="Pullabhotla S.V.S.R.N."/>
            <person name="Jorrin B."/>
            <person name="Neal A.L."/>
            <person name="Poole P.S."/>
            <person name="Podile A.R."/>
            <person name="Tkacz A."/>
        </authorList>
    </citation>
    <scope>NUCLEOTIDE SEQUENCE [LARGE SCALE GENOMIC DNA]</scope>
    <source>
        <strain evidence="2 3">HU12</strain>
    </source>
</reference>
<dbReference type="InterPro" id="IPR057204">
    <property type="entry name" value="DUF7882"/>
</dbReference>
<dbReference type="Pfam" id="PF25355">
    <property type="entry name" value="DUF7882"/>
    <property type="match status" value="1"/>
</dbReference>
<keyword evidence="3" id="KW-1185">Reference proteome</keyword>
<name>A0ABS7HZR5_9MICO</name>
<keyword evidence="2" id="KW-0436">Ligase</keyword>
<sequence length="107" mass="12175">MGRFSYDSRADSVYIDDRILAHLRLAVMNKLRRAELFMFDVELRGDSGWRSFWVHPAVPLQFHFCGSRQPYINRSWVEALIRAASGPHGLSIVPEPEESAQDGPATT</sequence>
<evidence type="ECO:0000259" key="1">
    <source>
        <dbReference type="Pfam" id="PF25355"/>
    </source>
</evidence>
<accession>A0ABS7HZR5</accession>
<evidence type="ECO:0000313" key="3">
    <source>
        <dbReference type="Proteomes" id="UP000777440"/>
    </source>
</evidence>
<dbReference type="GO" id="GO:0016874">
    <property type="term" value="F:ligase activity"/>
    <property type="evidence" value="ECO:0007669"/>
    <property type="project" value="UniProtKB-KW"/>
</dbReference>
<protein>
    <submittedName>
        <fullName evidence="2">ATP-dependent DNA ligase</fullName>
    </submittedName>
</protein>
<dbReference type="Proteomes" id="UP000777440">
    <property type="component" value="Unassembled WGS sequence"/>
</dbReference>
<comment type="caution">
    <text evidence="2">The sequence shown here is derived from an EMBL/GenBank/DDBJ whole genome shotgun (WGS) entry which is preliminary data.</text>
</comment>
<proteinExistence type="predicted"/>
<dbReference type="RefSeq" id="WP_220339444.1">
    <property type="nucleotide sequence ID" value="NZ_JAEUAX010000004.1"/>
</dbReference>
<feature type="domain" description="DUF7882" evidence="1">
    <location>
        <begin position="1"/>
        <end position="95"/>
    </location>
</feature>
<dbReference type="EMBL" id="JAEUAX010000004">
    <property type="protein sequence ID" value="MBW9110010.1"/>
    <property type="molecule type" value="Genomic_DNA"/>
</dbReference>